<dbReference type="InterPro" id="IPR052021">
    <property type="entry name" value="Type-I_RS_S_subunit"/>
</dbReference>
<dbReference type="Gene3D" id="1.10.287.1120">
    <property type="entry name" value="Bipartite methylase S protein"/>
    <property type="match status" value="1"/>
</dbReference>
<comment type="similarity">
    <text evidence="1">Belongs to the type-I restriction system S methylase family.</text>
</comment>
<proteinExistence type="inferred from homology"/>
<dbReference type="GO" id="GO:0009307">
    <property type="term" value="P:DNA restriction-modification system"/>
    <property type="evidence" value="ECO:0007669"/>
    <property type="project" value="UniProtKB-KW"/>
</dbReference>
<evidence type="ECO:0000256" key="1">
    <source>
        <dbReference type="ARBA" id="ARBA00010923"/>
    </source>
</evidence>
<evidence type="ECO:0000259" key="4">
    <source>
        <dbReference type="Pfam" id="PF01420"/>
    </source>
</evidence>
<dbReference type="Proteomes" id="UP000235661">
    <property type="component" value="Unassembled WGS sequence"/>
</dbReference>
<sequence length="401" mass="45757">MKLYKKHISDLGKVITGKTPRTSILENYGGKIPFLTPSDNLSEKFSPTTFKTLTKIGLNEVKNCLLPSKSICVSCIGSDLGKVVLTKKPTVTNQQFNSIVPNEENDADFIYYLMTVVGKHLNYLSKTSTAVPIINKSTFANYEIEIPNIKEQKRIGKILSSIDDKIELNRRINDNLEQQAQALFKSWFVDFEPFKEGKFVESELGRIPEGWRVEELGNITNSITEKVGKRTDIKVLSPVNTGDLLLSEEYFTKQVYSKNLAKYIMVTPNDFAYNPARINIGSIGMNTFDFSGCVSPVYIVFRCEKEYHHFFNIFKATKNFKEEVNTRAIGGVRQTLSYKDFSLIKIVYPPKKVVEQFNKIYSHIMTLIKKNVLENKRLHQTRDTLLPKLMSGEVKINETNN</sequence>
<dbReference type="SUPFAM" id="SSF116734">
    <property type="entry name" value="DNA methylase specificity domain"/>
    <property type="match status" value="2"/>
</dbReference>
<feature type="domain" description="Type I restriction modification DNA specificity" evidence="4">
    <location>
        <begin position="6"/>
        <end position="178"/>
    </location>
</feature>
<evidence type="ECO:0000313" key="6">
    <source>
        <dbReference type="Proteomes" id="UP000235661"/>
    </source>
</evidence>
<dbReference type="InterPro" id="IPR000055">
    <property type="entry name" value="Restrct_endonuc_typeI_TRD"/>
</dbReference>
<protein>
    <recommendedName>
        <fullName evidence="4">Type I restriction modification DNA specificity domain-containing protein</fullName>
    </recommendedName>
</protein>
<dbReference type="CDD" id="cd17516">
    <property type="entry name" value="RMtype1_S_HinAWORF1578P-TRD2-CR2_like"/>
    <property type="match status" value="1"/>
</dbReference>
<keyword evidence="3" id="KW-0238">DNA-binding</keyword>
<comment type="caution">
    <text evidence="5">The sequence shown here is derived from an EMBL/GenBank/DDBJ whole genome shotgun (WGS) entry which is preliminary data.</text>
</comment>
<accession>A0A2N6Q853</accession>
<evidence type="ECO:0000256" key="2">
    <source>
        <dbReference type="ARBA" id="ARBA00022747"/>
    </source>
</evidence>
<dbReference type="PANTHER" id="PTHR30408:SF13">
    <property type="entry name" value="TYPE I RESTRICTION ENZYME HINDI SPECIFICITY SUBUNIT"/>
    <property type="match status" value="1"/>
</dbReference>
<dbReference type="Pfam" id="PF01420">
    <property type="entry name" value="Methylase_S"/>
    <property type="match status" value="1"/>
</dbReference>
<evidence type="ECO:0000256" key="3">
    <source>
        <dbReference type="ARBA" id="ARBA00023125"/>
    </source>
</evidence>
<dbReference type="GO" id="GO:0003677">
    <property type="term" value="F:DNA binding"/>
    <property type="evidence" value="ECO:0007669"/>
    <property type="project" value="UniProtKB-KW"/>
</dbReference>
<gene>
    <name evidence="5" type="ORF">CJ232_00055</name>
</gene>
<dbReference type="Gene3D" id="3.90.220.20">
    <property type="entry name" value="DNA methylase specificity domains"/>
    <property type="match status" value="2"/>
</dbReference>
<dbReference type="PANTHER" id="PTHR30408">
    <property type="entry name" value="TYPE-1 RESTRICTION ENZYME ECOKI SPECIFICITY PROTEIN"/>
    <property type="match status" value="1"/>
</dbReference>
<organism evidence="5 6">
    <name type="scientific">Hoylesella timonensis</name>
    <dbReference type="NCBI Taxonomy" id="386414"/>
    <lineage>
        <taxon>Bacteria</taxon>
        <taxon>Pseudomonadati</taxon>
        <taxon>Bacteroidota</taxon>
        <taxon>Bacteroidia</taxon>
        <taxon>Bacteroidales</taxon>
        <taxon>Prevotellaceae</taxon>
        <taxon>Hoylesella</taxon>
    </lineage>
</organism>
<dbReference type="InterPro" id="IPR044946">
    <property type="entry name" value="Restrct_endonuc_typeI_TRD_sf"/>
</dbReference>
<reference evidence="5 6" key="1">
    <citation type="submission" date="2017-09" db="EMBL/GenBank/DDBJ databases">
        <title>Bacterial strain isolated from the female urinary microbiota.</title>
        <authorList>
            <person name="Thomas-White K."/>
            <person name="Kumar N."/>
            <person name="Forster S."/>
            <person name="Putonti C."/>
            <person name="Lawley T."/>
            <person name="Wolfe A.J."/>
        </authorList>
    </citation>
    <scope>NUCLEOTIDE SEQUENCE [LARGE SCALE GENOMIC DNA]</scope>
    <source>
        <strain evidence="5 6">UMB0818</strain>
    </source>
</reference>
<name>A0A2N6Q853_9BACT</name>
<dbReference type="AlphaFoldDB" id="A0A2N6Q853"/>
<keyword evidence="2" id="KW-0680">Restriction system</keyword>
<evidence type="ECO:0000313" key="5">
    <source>
        <dbReference type="EMBL" id="PMC11186.1"/>
    </source>
</evidence>
<dbReference type="EMBL" id="PNGI01000001">
    <property type="protein sequence ID" value="PMC11186.1"/>
    <property type="molecule type" value="Genomic_DNA"/>
</dbReference>
<dbReference type="RefSeq" id="WP_102187486.1">
    <property type="nucleotide sequence ID" value="NZ_PNGI01000001.1"/>
</dbReference>